<reference evidence="7" key="2">
    <citation type="journal article" date="2010" name="Stand. Genomic Sci.">
        <title>Complete genome sequence of Thermosphaera aggregans type strain (M11TLT).</title>
        <authorList>
            <person name="Spring S."/>
            <person name="Rachel R."/>
            <person name="Lapidus A."/>
            <person name="Davenport K."/>
            <person name="Tice H."/>
            <person name="Copeland A."/>
            <person name="Cheng J.-F."/>
            <person name="Lucas S."/>
            <person name="Chen F."/>
            <person name="Nolan M."/>
            <person name="Bruce D."/>
            <person name="Goodwin L."/>
            <person name="Pitluck S."/>
            <person name="Ivanova N."/>
            <person name="Mavromatis K."/>
            <person name="Ovchinnikova G."/>
            <person name="Pati A."/>
            <person name="Chen A."/>
            <person name="Palaniappan K."/>
            <person name="Land M."/>
            <person name="Hauser L."/>
            <person name="Chang Y.-J."/>
            <person name="Jeffries C.C."/>
            <person name="Brettin T."/>
            <person name="Detter J.C."/>
            <person name="Tapia R."/>
            <person name="Han C."/>
            <person name="Heimerl T."/>
            <person name="Weikl F."/>
            <person name="Brambilla E."/>
            <person name="Goker M."/>
            <person name="Bristow J."/>
            <person name="Eisen J.A."/>
            <person name="Markowitz V."/>
            <person name="Hugenholtz P."/>
            <person name="Kyrpides N.C."/>
            <person name="Klenk H.-P."/>
        </authorList>
    </citation>
    <scope>NUCLEOTIDE SEQUENCE [LARGE SCALE GENOMIC DNA]</scope>
    <source>
        <strain evidence="7">DSM 11486 / M11TL</strain>
    </source>
</reference>
<reference evidence="6 7" key="1">
    <citation type="journal article" date="2010" name="Stand. Genomic Sci.">
        <title>Complete genome sequence of Thermosphaera aggregans type strain (M11TL).</title>
        <authorList>
            <person name="Spring S."/>
            <person name="Rachel R."/>
            <person name="Lapidus A."/>
            <person name="Davenport K."/>
            <person name="Tice H."/>
            <person name="Copeland A."/>
            <person name="Cheng J.F."/>
            <person name="Lucas S."/>
            <person name="Chen F."/>
            <person name="Nolan M."/>
            <person name="Bruce D."/>
            <person name="Goodwin L."/>
            <person name="Pitluck S."/>
            <person name="Ivanova N."/>
            <person name="Mavromatis K."/>
            <person name="Ovchinnikova G."/>
            <person name="Pati A."/>
            <person name="Chen A."/>
            <person name="Palaniappan K."/>
            <person name="Land M."/>
            <person name="Hauser L."/>
            <person name="Chang Y.J."/>
            <person name="Jeffries C.C."/>
            <person name="Brettin T."/>
            <person name="Detter J.C."/>
            <person name="Tapia R."/>
            <person name="Han C."/>
            <person name="Heimerl T."/>
            <person name="Weikl F."/>
            <person name="Brambilla E."/>
            <person name="Goker M."/>
            <person name="Bristow J."/>
            <person name="Eisen J.A."/>
            <person name="Markowitz V."/>
            <person name="Hugenholtz P."/>
            <person name="Kyrpides N.C."/>
            <person name="Klenk H.P."/>
        </authorList>
    </citation>
    <scope>NUCLEOTIDE SEQUENCE [LARGE SCALE GENOMIC DNA]</scope>
    <source>
        <strain evidence="7">DSM 11486 / M11TL</strain>
    </source>
</reference>
<feature type="domain" description="ATP-grasp" evidence="5">
    <location>
        <begin position="25"/>
        <end position="61"/>
    </location>
</feature>
<evidence type="ECO:0000256" key="4">
    <source>
        <dbReference type="PROSITE-ProRule" id="PRU00409"/>
    </source>
</evidence>
<dbReference type="GeneID" id="9165353"/>
<dbReference type="InterPro" id="IPR011761">
    <property type="entry name" value="ATP-grasp"/>
</dbReference>
<dbReference type="EMBL" id="CP001939">
    <property type="protein sequence ID" value="ADG90615.1"/>
    <property type="molecule type" value="Genomic_DNA"/>
</dbReference>
<dbReference type="STRING" id="633148.Tagg_0340"/>
<dbReference type="AlphaFoldDB" id="D5U0G5"/>
<keyword evidence="2 4" id="KW-0547">Nucleotide-binding</keyword>
<proteinExistence type="predicted"/>
<dbReference type="InterPro" id="IPR013815">
    <property type="entry name" value="ATP_grasp_subdomain_1"/>
</dbReference>
<name>D5U0G5_THEAM</name>
<dbReference type="Proteomes" id="UP000002376">
    <property type="component" value="Chromosome"/>
</dbReference>
<dbReference type="PANTHER" id="PTHR43334">
    <property type="entry name" value="ACETATE--COA LIGASE [ADP-FORMING]"/>
    <property type="match status" value="1"/>
</dbReference>
<dbReference type="PROSITE" id="PS50975">
    <property type="entry name" value="ATP_GRASP"/>
    <property type="match status" value="1"/>
</dbReference>
<accession>D5U0G5</accession>
<dbReference type="HOGENOM" id="CLU_063044_1_1_2"/>
<dbReference type="FunFam" id="3.30.1490.20:FF:000020">
    <property type="entry name" value="Protein lysine acetyltransferase"/>
    <property type="match status" value="1"/>
</dbReference>
<dbReference type="Pfam" id="PF13549">
    <property type="entry name" value="ATP-grasp_5"/>
    <property type="match status" value="1"/>
</dbReference>
<dbReference type="EC" id="6.2.1.-" evidence="6"/>
<dbReference type="Gene3D" id="3.30.1490.20">
    <property type="entry name" value="ATP-grasp fold, A domain"/>
    <property type="match status" value="1"/>
</dbReference>
<dbReference type="InterPro" id="IPR051538">
    <property type="entry name" value="Acyl-CoA_Synth/Transferase"/>
</dbReference>
<evidence type="ECO:0000256" key="3">
    <source>
        <dbReference type="ARBA" id="ARBA00022840"/>
    </source>
</evidence>
<dbReference type="EC" id="6.2.1.13" evidence="6"/>
<dbReference type="Gene3D" id="3.30.470.20">
    <property type="entry name" value="ATP-grasp fold, B domain"/>
    <property type="match status" value="1"/>
</dbReference>
<keyword evidence="7" id="KW-1185">Reference proteome</keyword>
<evidence type="ECO:0000313" key="6">
    <source>
        <dbReference type="EMBL" id="ADG90615.1"/>
    </source>
</evidence>
<evidence type="ECO:0000313" key="7">
    <source>
        <dbReference type="Proteomes" id="UP000002376"/>
    </source>
</evidence>
<dbReference type="GO" id="GO:0046872">
    <property type="term" value="F:metal ion binding"/>
    <property type="evidence" value="ECO:0007669"/>
    <property type="project" value="InterPro"/>
</dbReference>
<keyword evidence="3 4" id="KW-0067">ATP-binding</keyword>
<keyword evidence="1 6" id="KW-0436">Ligase</keyword>
<evidence type="ECO:0000259" key="5">
    <source>
        <dbReference type="PROSITE" id="PS50975"/>
    </source>
</evidence>
<evidence type="ECO:0000256" key="1">
    <source>
        <dbReference type="ARBA" id="ARBA00022598"/>
    </source>
</evidence>
<gene>
    <name evidence="6" type="ordered locus">Tagg_0340</name>
</gene>
<dbReference type="GO" id="GO:0043758">
    <property type="term" value="F:acetate-CoA ligase (ADP-forming) activity"/>
    <property type="evidence" value="ECO:0007669"/>
    <property type="project" value="UniProtKB-EC"/>
</dbReference>
<dbReference type="OrthoDB" id="18103at2157"/>
<evidence type="ECO:0000256" key="2">
    <source>
        <dbReference type="ARBA" id="ARBA00022741"/>
    </source>
</evidence>
<dbReference type="SUPFAM" id="SSF56059">
    <property type="entry name" value="Glutathione synthetase ATP-binding domain-like"/>
    <property type="match status" value="1"/>
</dbReference>
<dbReference type="RefSeq" id="WP_013129208.1">
    <property type="nucleotide sequence ID" value="NC_014160.1"/>
</dbReference>
<protein>
    <submittedName>
        <fullName evidence="6">Acetyl-CoA synthetase (ADP-forming) beta subunit branched-chain acyl-CoA synthetase (ADP-forming) beta subunit</fullName>
        <ecNumber evidence="6">6.2.1.-</ecNumber>
        <ecNumber evidence="6">6.2.1.13</ecNumber>
    </submittedName>
</protein>
<sequence>MSTASGLITKVYIEERVKLLEDEVFDLLTAYNIPVAPYAVARSIDEVSSMAEKLGFPLVIKVISPDIIHKTDVGGVRLDIWSKHEALKAAEEIMEKVRARNPQARINGFLLQPMMPKGVEIIIGGLHDPVFGSVVMFGAGGIFVEVFRDVSFRVAPLSVKEALEMIDEVKTSAILNGYRAQPPVNKYSIAEIIVAVGKILEEHPEIESMDLNPVFAYPDKAYVIDGRIILKKPTTFRKH</sequence>
<dbReference type="KEGG" id="tag:Tagg_0340"/>
<dbReference type="GO" id="GO:0005524">
    <property type="term" value="F:ATP binding"/>
    <property type="evidence" value="ECO:0007669"/>
    <property type="project" value="UniProtKB-UniRule"/>
</dbReference>
<dbReference type="PANTHER" id="PTHR43334:SF1">
    <property type="entry name" value="3-HYDROXYPROPIONATE--COA LIGASE [ADP-FORMING]"/>
    <property type="match status" value="1"/>
</dbReference>
<dbReference type="eggNOG" id="arCOG01338">
    <property type="taxonomic scope" value="Archaea"/>
</dbReference>
<organism evidence="6 7">
    <name type="scientific">Thermosphaera aggregans (strain DSM 11486 / M11TL)</name>
    <dbReference type="NCBI Taxonomy" id="633148"/>
    <lineage>
        <taxon>Archaea</taxon>
        <taxon>Thermoproteota</taxon>
        <taxon>Thermoprotei</taxon>
        <taxon>Desulfurococcales</taxon>
        <taxon>Desulfurococcaceae</taxon>
        <taxon>Thermosphaera</taxon>
    </lineage>
</organism>
<reference key="3">
    <citation type="submission" date="2010-02" db="EMBL/GenBank/DDBJ databases">
        <title>Complete genome sequence of Thermosphaera aggregans type strain (M11TL).</title>
        <authorList>
            <consortium name="US DOE Joint Genome Institute (JGI-PGF)"/>
            <person name="Spring S."/>
            <person name="Lapidus A."/>
            <person name="Munk C."/>
            <person name="Schroeder M."/>
            <person name="Glavina Del Rio T."/>
            <person name="Tice H."/>
            <person name="Copeland A."/>
            <person name="Cheng J.-F."/>
            <person name="Lucas S."/>
            <person name="Chen F."/>
            <person name="Nolan M."/>
            <person name="Bruce D."/>
            <person name="Goodwin L."/>
            <person name="Pitluck S."/>
            <person name="Ivanova N."/>
            <person name="Mavromatis K."/>
            <person name="Ovchinnikova G."/>
            <person name="Pati A."/>
            <person name="Chen A."/>
            <person name="Palaniappan K."/>
            <person name="Land M."/>
            <person name="Hauser L."/>
            <person name="Chang Y.-J."/>
            <person name="Jeffries C.C."/>
            <person name="Brettin T."/>
            <person name="Detter J.C."/>
            <person name="Tapia R."/>
            <person name="Han C."/>
            <person name="Chain P."/>
            <person name="Heimerl T."/>
            <person name="Weik F."/>
            <person name="Goker M."/>
            <person name="Rachel R."/>
            <person name="Bristow J."/>
            <person name="Eisen J.A."/>
            <person name="Markowitz V."/>
            <person name="Hugenholtz P."/>
            <person name="Kyrpides N.C."/>
            <person name="Klenk H.-P."/>
        </authorList>
    </citation>
    <scope>NUCLEOTIDE SEQUENCE</scope>
    <source>
        <strain>DSM 11486</strain>
    </source>
</reference>